<feature type="transmembrane region" description="Helical" evidence="8">
    <location>
        <begin position="142"/>
        <end position="159"/>
    </location>
</feature>
<dbReference type="PANTHER" id="PTHR11920:SF335">
    <property type="entry name" value="GUANYLATE CYCLASE"/>
    <property type="match status" value="1"/>
</dbReference>
<dbReference type="AlphaFoldDB" id="A0A7I7PAB5"/>
<reference evidence="10" key="3">
    <citation type="submission" date="2020-02" db="EMBL/GenBank/DDBJ databases">
        <authorList>
            <person name="Matsumoto Y."/>
            <person name="Motooka D."/>
            <person name="Nakamura S."/>
        </authorList>
    </citation>
    <scope>NUCLEOTIDE SEQUENCE</scope>
    <source>
        <strain evidence="10">JCM 16367</strain>
    </source>
</reference>
<evidence type="ECO:0000256" key="2">
    <source>
        <dbReference type="ARBA" id="ARBA00022692"/>
    </source>
</evidence>
<protein>
    <recommendedName>
        <fullName evidence="9">Guanylate cyclase domain-containing protein</fullName>
    </recommendedName>
</protein>
<keyword evidence="3" id="KW-0547">Nucleotide-binding</keyword>
<evidence type="ECO:0000256" key="4">
    <source>
        <dbReference type="ARBA" id="ARBA00022989"/>
    </source>
</evidence>
<dbReference type="EMBL" id="MVIC01000010">
    <property type="protein sequence ID" value="ORB15856.1"/>
    <property type="molecule type" value="Genomic_DNA"/>
</dbReference>
<dbReference type="Pfam" id="PF00211">
    <property type="entry name" value="Guanylate_cyc"/>
    <property type="match status" value="1"/>
</dbReference>
<dbReference type="PROSITE" id="PS00452">
    <property type="entry name" value="GUANYLATE_CYCLASE_1"/>
    <property type="match status" value="1"/>
</dbReference>
<proteinExistence type="inferred from homology"/>
<dbReference type="InterPro" id="IPR029787">
    <property type="entry name" value="Nucleotide_cyclase"/>
</dbReference>
<dbReference type="GO" id="GO:0000166">
    <property type="term" value="F:nucleotide binding"/>
    <property type="evidence" value="ECO:0007669"/>
    <property type="project" value="UniProtKB-KW"/>
</dbReference>
<dbReference type="GO" id="GO:0035556">
    <property type="term" value="P:intracellular signal transduction"/>
    <property type="evidence" value="ECO:0007669"/>
    <property type="project" value="InterPro"/>
</dbReference>
<comment type="similarity">
    <text evidence="7">Belongs to the adenylyl cyclase class-4/guanylyl cyclase family.</text>
</comment>
<dbReference type="GO" id="GO:0009190">
    <property type="term" value="P:cyclic nucleotide biosynthetic process"/>
    <property type="evidence" value="ECO:0007669"/>
    <property type="project" value="InterPro"/>
</dbReference>
<feature type="domain" description="Guanylate cyclase" evidence="9">
    <location>
        <begin position="236"/>
        <end position="362"/>
    </location>
</feature>
<accession>A0A7I7PAB5</accession>
<comment type="subcellular location">
    <subcellularLocation>
        <location evidence="1">Membrane</location>
    </subcellularLocation>
</comment>
<evidence type="ECO:0000256" key="1">
    <source>
        <dbReference type="ARBA" id="ARBA00004370"/>
    </source>
</evidence>
<dbReference type="InterPro" id="IPR050401">
    <property type="entry name" value="Cyclic_nucleotide_synthase"/>
</dbReference>
<evidence type="ECO:0000313" key="12">
    <source>
        <dbReference type="Proteomes" id="UP000192374"/>
    </source>
</evidence>
<sequence length="426" mass="46754">MRVGLPSWPPHGAHDVAAWAGRIGAAATDTNETALQKRLAVVLCAGTVPLTGLWSVIYLLADVPYAAAVPAFYSVFTLLNTAFFAWNRNLEIYRFTQLLLILILPWLVTLALGGFRQSSVVIIWAALCPLGSLLLEEPRRTLLWVVGFIVLLVVTALLQPHLVPAELPDSFITWFFVLNVGSVIAIAFGLLYYFVGRRNFFQQASERLLLNILPKEISEALKTEPHAIAAHYDGASILFADIVEFTPMAAAMTPLSLVDLLNEVFECFDVLIDKYDLEKIKTIGDCYMVAAGVPRPRDDHAEALVSFALDMRAEIGRRTFGGRRLAFRIGINSGPVVAGVIGHRKFIYDLWGETVNMASRMESHGQSGVIQITRSTFELVSGEFDCEACGPIDVKGAGRVETWRVTGRKPAHRSTALSLDPPSGPC</sequence>
<gene>
    <name evidence="11" type="ORF">BST37_08045</name>
    <name evidence="10" type="ORF">MNVI_08200</name>
</gene>
<dbReference type="Proteomes" id="UP000192374">
    <property type="component" value="Unassembled WGS sequence"/>
</dbReference>
<keyword evidence="2 8" id="KW-0812">Transmembrane</keyword>
<evidence type="ECO:0000256" key="3">
    <source>
        <dbReference type="ARBA" id="ARBA00022741"/>
    </source>
</evidence>
<dbReference type="PANTHER" id="PTHR11920">
    <property type="entry name" value="GUANYLYL CYCLASE"/>
    <property type="match status" value="1"/>
</dbReference>
<dbReference type="SUPFAM" id="SSF55073">
    <property type="entry name" value="Nucleotide cyclase"/>
    <property type="match status" value="1"/>
</dbReference>
<keyword evidence="4 8" id="KW-1133">Transmembrane helix</keyword>
<evidence type="ECO:0000313" key="13">
    <source>
        <dbReference type="Proteomes" id="UP000466894"/>
    </source>
</evidence>
<dbReference type="PROSITE" id="PS50125">
    <property type="entry name" value="GUANYLATE_CYCLASE_2"/>
    <property type="match status" value="1"/>
</dbReference>
<dbReference type="GO" id="GO:0016020">
    <property type="term" value="C:membrane"/>
    <property type="evidence" value="ECO:0007669"/>
    <property type="project" value="UniProtKB-SubCell"/>
</dbReference>
<dbReference type="SMART" id="SM00044">
    <property type="entry name" value="CYCc"/>
    <property type="match status" value="1"/>
</dbReference>
<dbReference type="GO" id="GO:0004016">
    <property type="term" value="F:adenylate cyclase activity"/>
    <property type="evidence" value="ECO:0007669"/>
    <property type="project" value="UniProtKB-ARBA"/>
</dbReference>
<dbReference type="EMBL" id="AP022583">
    <property type="protein sequence ID" value="BBY05502.1"/>
    <property type="molecule type" value="Genomic_DNA"/>
</dbReference>
<feature type="transmembrane region" description="Helical" evidence="8">
    <location>
        <begin position="118"/>
        <end position="135"/>
    </location>
</feature>
<reference evidence="10 13" key="2">
    <citation type="journal article" date="2019" name="Emerg. Microbes Infect.">
        <title>Comprehensive subspecies identification of 175 nontuberculous mycobacteria species based on 7547 genomic profiles.</title>
        <authorList>
            <person name="Matsumoto Y."/>
            <person name="Kinjo T."/>
            <person name="Motooka D."/>
            <person name="Nabeya D."/>
            <person name="Jung N."/>
            <person name="Uechi K."/>
            <person name="Horii T."/>
            <person name="Iida T."/>
            <person name="Fujita J."/>
            <person name="Nakamura S."/>
        </authorList>
    </citation>
    <scope>NUCLEOTIDE SEQUENCE [LARGE SCALE GENOMIC DNA]</scope>
    <source>
        <strain evidence="10 13">JCM 16367</strain>
    </source>
</reference>
<name>A0A7I7PAB5_9MYCO</name>
<feature type="transmembrane region" description="Helical" evidence="8">
    <location>
        <begin position="39"/>
        <end position="61"/>
    </location>
</feature>
<dbReference type="InterPro" id="IPR018297">
    <property type="entry name" value="A/G_cyclase_CS"/>
</dbReference>
<evidence type="ECO:0000256" key="7">
    <source>
        <dbReference type="RuleBase" id="RU000405"/>
    </source>
</evidence>
<keyword evidence="12" id="KW-1185">Reference proteome</keyword>
<reference evidence="11 12" key="1">
    <citation type="submission" date="2017-02" db="EMBL/GenBank/DDBJ databases">
        <title>The new phylogeny of genus Mycobacterium.</title>
        <authorList>
            <person name="Tortoli E."/>
            <person name="Trovato A."/>
            <person name="Cirillo D.M."/>
        </authorList>
    </citation>
    <scope>NUCLEOTIDE SEQUENCE [LARGE SCALE GENOMIC DNA]</scope>
    <source>
        <strain evidence="11 12">DSM 45145</strain>
    </source>
</reference>
<evidence type="ECO:0000313" key="10">
    <source>
        <dbReference type="EMBL" id="BBY05502.1"/>
    </source>
</evidence>
<evidence type="ECO:0000256" key="5">
    <source>
        <dbReference type="ARBA" id="ARBA00023136"/>
    </source>
</evidence>
<dbReference type="CDD" id="cd07302">
    <property type="entry name" value="CHD"/>
    <property type="match status" value="1"/>
</dbReference>
<dbReference type="KEGG" id="mnv:MNVI_08200"/>
<evidence type="ECO:0000256" key="6">
    <source>
        <dbReference type="ARBA" id="ARBA00023239"/>
    </source>
</evidence>
<evidence type="ECO:0000259" key="9">
    <source>
        <dbReference type="PROSITE" id="PS50125"/>
    </source>
</evidence>
<organism evidence="10 13">
    <name type="scientific">Mycobacterium noviomagense</name>
    <dbReference type="NCBI Taxonomy" id="459858"/>
    <lineage>
        <taxon>Bacteria</taxon>
        <taxon>Bacillati</taxon>
        <taxon>Actinomycetota</taxon>
        <taxon>Actinomycetes</taxon>
        <taxon>Mycobacteriales</taxon>
        <taxon>Mycobacteriaceae</taxon>
        <taxon>Mycobacterium</taxon>
    </lineage>
</organism>
<feature type="transmembrane region" description="Helical" evidence="8">
    <location>
        <begin position="67"/>
        <end position="86"/>
    </location>
</feature>
<keyword evidence="5 8" id="KW-0472">Membrane</keyword>
<keyword evidence="6 7" id="KW-0456">Lyase</keyword>
<evidence type="ECO:0000256" key="8">
    <source>
        <dbReference type="SAM" id="Phobius"/>
    </source>
</evidence>
<dbReference type="InterPro" id="IPR001054">
    <property type="entry name" value="A/G_cyclase"/>
</dbReference>
<evidence type="ECO:0000313" key="11">
    <source>
        <dbReference type="EMBL" id="ORB15856.1"/>
    </source>
</evidence>
<feature type="transmembrane region" description="Helical" evidence="8">
    <location>
        <begin position="93"/>
        <end position="112"/>
    </location>
</feature>
<dbReference type="Gene3D" id="3.30.70.1230">
    <property type="entry name" value="Nucleotide cyclase"/>
    <property type="match status" value="1"/>
</dbReference>
<feature type="transmembrane region" description="Helical" evidence="8">
    <location>
        <begin position="171"/>
        <end position="195"/>
    </location>
</feature>
<dbReference type="Proteomes" id="UP000466894">
    <property type="component" value="Chromosome"/>
</dbReference>